<feature type="domain" description="ABC transporter" evidence="4">
    <location>
        <begin position="4"/>
        <end position="224"/>
    </location>
</feature>
<dbReference type="PANTHER" id="PTHR42788">
    <property type="entry name" value="TAURINE IMPORT ATP-BINDING PROTEIN-RELATED"/>
    <property type="match status" value="1"/>
</dbReference>
<dbReference type="Pfam" id="PF00005">
    <property type="entry name" value="ABC_tran"/>
    <property type="match status" value="1"/>
</dbReference>
<gene>
    <name evidence="5" type="ORF">JK634_16680</name>
</gene>
<accession>A0A937FHV7</accession>
<organism evidence="5 6">
    <name type="scientific">Clostridium paridis</name>
    <dbReference type="NCBI Taxonomy" id="2803863"/>
    <lineage>
        <taxon>Bacteria</taxon>
        <taxon>Bacillati</taxon>
        <taxon>Bacillota</taxon>
        <taxon>Clostridia</taxon>
        <taxon>Eubacteriales</taxon>
        <taxon>Clostridiaceae</taxon>
        <taxon>Clostridium</taxon>
    </lineage>
</organism>
<dbReference type="GO" id="GO:0016887">
    <property type="term" value="F:ATP hydrolysis activity"/>
    <property type="evidence" value="ECO:0007669"/>
    <property type="project" value="InterPro"/>
</dbReference>
<keyword evidence="3 5" id="KW-0067">ATP-binding</keyword>
<comment type="caution">
    <text evidence="5">The sequence shown here is derived from an EMBL/GenBank/DDBJ whole genome shotgun (WGS) entry which is preliminary data.</text>
</comment>
<dbReference type="GO" id="GO:0005524">
    <property type="term" value="F:ATP binding"/>
    <property type="evidence" value="ECO:0007669"/>
    <property type="project" value="UniProtKB-KW"/>
</dbReference>
<dbReference type="SMART" id="SM00382">
    <property type="entry name" value="AAA"/>
    <property type="match status" value="1"/>
</dbReference>
<dbReference type="InterPro" id="IPR027417">
    <property type="entry name" value="P-loop_NTPase"/>
</dbReference>
<evidence type="ECO:0000256" key="1">
    <source>
        <dbReference type="ARBA" id="ARBA00022448"/>
    </source>
</evidence>
<evidence type="ECO:0000256" key="3">
    <source>
        <dbReference type="ARBA" id="ARBA00022840"/>
    </source>
</evidence>
<dbReference type="InterPro" id="IPR003439">
    <property type="entry name" value="ABC_transporter-like_ATP-bd"/>
</dbReference>
<proteinExistence type="predicted"/>
<evidence type="ECO:0000256" key="2">
    <source>
        <dbReference type="ARBA" id="ARBA00022741"/>
    </source>
</evidence>
<name>A0A937FHV7_9CLOT</name>
<evidence type="ECO:0000259" key="4">
    <source>
        <dbReference type="PROSITE" id="PS50893"/>
    </source>
</evidence>
<keyword evidence="2" id="KW-0547">Nucleotide-binding</keyword>
<protein>
    <submittedName>
        <fullName evidence="5">ABC transporter ATP-binding protein</fullName>
    </submittedName>
</protein>
<keyword evidence="1" id="KW-0813">Transport</keyword>
<dbReference type="PANTHER" id="PTHR42788:SF13">
    <property type="entry name" value="ALIPHATIC SULFONATES IMPORT ATP-BINDING PROTEIN SSUB"/>
    <property type="match status" value="1"/>
</dbReference>
<evidence type="ECO:0000313" key="6">
    <source>
        <dbReference type="Proteomes" id="UP000623681"/>
    </source>
</evidence>
<dbReference type="SUPFAM" id="SSF52540">
    <property type="entry name" value="P-loop containing nucleoside triphosphate hydrolases"/>
    <property type="match status" value="1"/>
</dbReference>
<reference evidence="5" key="1">
    <citation type="submission" date="2021-01" db="EMBL/GenBank/DDBJ databases">
        <title>Genome public.</title>
        <authorList>
            <person name="Liu C."/>
            <person name="Sun Q."/>
        </authorList>
    </citation>
    <scope>NUCLEOTIDE SEQUENCE</scope>
    <source>
        <strain evidence="5">YIM B02565</strain>
    </source>
</reference>
<dbReference type="RefSeq" id="WP_202768866.1">
    <property type="nucleotide sequence ID" value="NZ_JAESWA010000024.1"/>
</dbReference>
<dbReference type="InterPro" id="IPR003593">
    <property type="entry name" value="AAA+_ATPase"/>
</dbReference>
<dbReference type="PROSITE" id="PS00211">
    <property type="entry name" value="ABC_TRANSPORTER_1"/>
    <property type="match status" value="1"/>
</dbReference>
<dbReference type="PROSITE" id="PS50893">
    <property type="entry name" value="ABC_TRANSPORTER_2"/>
    <property type="match status" value="1"/>
</dbReference>
<dbReference type="Gene3D" id="3.40.50.300">
    <property type="entry name" value="P-loop containing nucleotide triphosphate hydrolases"/>
    <property type="match status" value="1"/>
</dbReference>
<evidence type="ECO:0000313" key="5">
    <source>
        <dbReference type="EMBL" id="MBL4933428.1"/>
    </source>
</evidence>
<dbReference type="AlphaFoldDB" id="A0A937FHV7"/>
<sequence>MVDFYLENVIKEFGNLRVLDDISMKFQEGKITCILGPSGCGKSTLLNMISGIDKDYQGNVAGFDEKEMSFVFQEDRLIPWLKTKDNIEIVLKKKYKIEERKELIYKYTSMMGIDKYLNFYPKELSGGMKQRVSLARALSYGGEIIIMDEPFKALDVKNKNKLIRDFKTIQNEEKKTVIFVTHDIDECLELGDEIYILTDKPTKIKRKVNSNISKKEILEIVEKD</sequence>
<dbReference type="EMBL" id="JAESWA010000024">
    <property type="protein sequence ID" value="MBL4933428.1"/>
    <property type="molecule type" value="Genomic_DNA"/>
</dbReference>
<keyword evidence="6" id="KW-1185">Reference proteome</keyword>
<dbReference type="InterPro" id="IPR050166">
    <property type="entry name" value="ABC_transporter_ATP-bind"/>
</dbReference>
<dbReference type="Proteomes" id="UP000623681">
    <property type="component" value="Unassembled WGS sequence"/>
</dbReference>
<dbReference type="InterPro" id="IPR017871">
    <property type="entry name" value="ABC_transporter-like_CS"/>
</dbReference>